<dbReference type="Gene3D" id="1.10.10.1100">
    <property type="entry name" value="BFD-like [2Fe-2S]-binding domain"/>
    <property type="match status" value="1"/>
</dbReference>
<accession>A0A2R7Y6K4</accession>
<reference evidence="3 4" key="1">
    <citation type="journal article" date="2018" name="Syst. Appl. Microbiol.">
        <title>A new symbiotic nanoarchaeote (Candidatus Nanoclepta minutus) and its host (Zestosphaera tikiterensis gen. nov., sp. nov.) from a New Zealand hot spring.</title>
        <authorList>
            <person name="St John E."/>
            <person name="Liu Y."/>
            <person name="Podar M."/>
            <person name="Stott M.B."/>
            <person name="Meneghin J."/>
            <person name="Chen Z."/>
            <person name="Lagutin K."/>
            <person name="Mitchell K."/>
            <person name="Reysenbach A.L."/>
        </authorList>
    </citation>
    <scope>NUCLEOTIDE SEQUENCE [LARGE SCALE GENOMIC DNA]</scope>
    <source>
        <strain evidence="3">NZ3</strain>
    </source>
</reference>
<comment type="caution">
    <text evidence="3">The sequence shown here is derived from an EMBL/GenBank/DDBJ whole genome shotgun (WGS) entry which is preliminary data.</text>
</comment>
<evidence type="ECO:0000313" key="3">
    <source>
        <dbReference type="EMBL" id="PUA32502.1"/>
    </source>
</evidence>
<evidence type="ECO:0000259" key="2">
    <source>
        <dbReference type="Pfam" id="PF17806"/>
    </source>
</evidence>
<sequence length="95" mass="10420">MGGEVKGRIIICRCNDVTLEDVEKAIDAGIDDFELLRRYLRLGFGPCQGRSCLAIAARVFARKTGKKVDEVLSGWRVRPPIVPINISAFISEGGD</sequence>
<feature type="domain" description="SoxA A3" evidence="2">
    <location>
        <begin position="7"/>
        <end position="89"/>
    </location>
</feature>
<dbReference type="GO" id="GO:0016491">
    <property type="term" value="F:oxidoreductase activity"/>
    <property type="evidence" value="ECO:0007669"/>
    <property type="project" value="UniProtKB-KW"/>
</dbReference>
<name>A0A2R7Y6K4_9CREN</name>
<proteinExistence type="predicted"/>
<keyword evidence="1" id="KW-0560">Oxidoreductase</keyword>
<protein>
    <submittedName>
        <fullName evidence="3">(2Fe-2S)-binding protein</fullName>
    </submittedName>
</protein>
<dbReference type="Proteomes" id="UP000244093">
    <property type="component" value="Unassembled WGS sequence"/>
</dbReference>
<evidence type="ECO:0000256" key="1">
    <source>
        <dbReference type="ARBA" id="ARBA00023002"/>
    </source>
</evidence>
<dbReference type="InterPro" id="IPR041854">
    <property type="entry name" value="BFD-like_2Fe2S-bd_dom_sf"/>
</dbReference>
<organism evidence="3 4">
    <name type="scientific">Zestosphaera tikiterensis</name>
    <dbReference type="NCBI Taxonomy" id="1973259"/>
    <lineage>
        <taxon>Archaea</taxon>
        <taxon>Thermoproteota</taxon>
        <taxon>Thermoprotei</taxon>
        <taxon>Desulfurococcales</taxon>
        <taxon>Desulfurococcaceae</taxon>
        <taxon>Zestosphaera</taxon>
    </lineage>
</organism>
<dbReference type="EMBL" id="NBVN01000004">
    <property type="protein sequence ID" value="PUA32502.1"/>
    <property type="molecule type" value="Genomic_DNA"/>
</dbReference>
<evidence type="ECO:0000313" key="4">
    <source>
        <dbReference type="Proteomes" id="UP000244093"/>
    </source>
</evidence>
<gene>
    <name evidence="3" type="ORF">B7O98_07575</name>
</gene>
<dbReference type="InterPro" id="IPR041117">
    <property type="entry name" value="SoxA_A3"/>
</dbReference>
<dbReference type="AlphaFoldDB" id="A0A2R7Y6K4"/>
<dbReference type="Pfam" id="PF17806">
    <property type="entry name" value="SO_alpha_A3"/>
    <property type="match status" value="1"/>
</dbReference>